<dbReference type="EMBL" id="AP021879">
    <property type="protein sequence ID" value="BBO87483.1"/>
    <property type="molecule type" value="Genomic_DNA"/>
</dbReference>
<dbReference type="RefSeq" id="WP_155308934.1">
    <property type="nucleotide sequence ID" value="NZ_AP021879.1"/>
</dbReference>
<accession>A0A5K8A731</accession>
<evidence type="ECO:0000313" key="4">
    <source>
        <dbReference type="Proteomes" id="UP000422108"/>
    </source>
</evidence>
<organism evidence="3 4">
    <name type="scientific">Desulfosarcina ovata subsp. ovata</name>
    <dbReference type="NCBI Taxonomy" id="2752305"/>
    <lineage>
        <taxon>Bacteria</taxon>
        <taxon>Pseudomonadati</taxon>
        <taxon>Thermodesulfobacteriota</taxon>
        <taxon>Desulfobacteria</taxon>
        <taxon>Desulfobacterales</taxon>
        <taxon>Desulfosarcinaceae</taxon>
        <taxon>Desulfosarcina</taxon>
    </lineage>
</organism>
<gene>
    <name evidence="2" type="ORF">DSCOOX_06630</name>
    <name evidence="3" type="ORF">DSCOOX_13540</name>
</gene>
<name>A0A5K8A731_9BACT</name>
<keyword evidence="4" id="KW-1185">Reference proteome</keyword>
<sequence>MTKQETPPDTQGEKEAKPAANEKRPTRQRTKTDYVELAKERNARVILHNTPDTYPLTDMARYADQGIRRLRNRIMISLAPKEALPLLDEYNDALVQLHTVVSKICAVTNVRYRTPRALAQILGEQTPEAADKAKAAANHPTGPMEK</sequence>
<feature type="region of interest" description="Disordered" evidence="1">
    <location>
        <begin position="1"/>
        <end position="32"/>
    </location>
</feature>
<proteinExistence type="predicted"/>
<evidence type="ECO:0000313" key="3">
    <source>
        <dbReference type="EMBL" id="BBO88174.1"/>
    </source>
</evidence>
<protein>
    <submittedName>
        <fullName evidence="3">Uncharacterized protein</fullName>
    </submittedName>
</protein>
<evidence type="ECO:0000313" key="2">
    <source>
        <dbReference type="EMBL" id="BBO87483.1"/>
    </source>
</evidence>
<evidence type="ECO:0000256" key="1">
    <source>
        <dbReference type="SAM" id="MobiDB-lite"/>
    </source>
</evidence>
<dbReference type="EMBL" id="AP021879">
    <property type="protein sequence ID" value="BBO88174.1"/>
    <property type="molecule type" value="Genomic_DNA"/>
</dbReference>
<reference evidence="3 4" key="1">
    <citation type="submission" date="2019-11" db="EMBL/GenBank/DDBJ databases">
        <title>Comparative genomics of hydrocarbon-degrading Desulfosarcina strains.</title>
        <authorList>
            <person name="Watanabe M."/>
            <person name="Kojima H."/>
            <person name="Fukui M."/>
        </authorList>
    </citation>
    <scope>NUCLEOTIDE SEQUENCE [LARGE SCALE GENOMIC DNA]</scope>
    <source>
        <strain evidence="4">oXyS1</strain>
        <strain evidence="3">OXyS1</strain>
    </source>
</reference>
<dbReference type="AlphaFoldDB" id="A0A5K8A731"/>
<dbReference type="Proteomes" id="UP000422108">
    <property type="component" value="Chromosome"/>
</dbReference>
<feature type="region of interest" description="Disordered" evidence="1">
    <location>
        <begin position="127"/>
        <end position="146"/>
    </location>
</feature>
<feature type="compositionally biased region" description="Basic and acidic residues" evidence="1">
    <location>
        <begin position="11"/>
        <end position="32"/>
    </location>
</feature>